<keyword evidence="3" id="KW-0378">Hydrolase</keyword>
<dbReference type="InterPro" id="IPR023296">
    <property type="entry name" value="Glyco_hydro_beta-prop_sf"/>
</dbReference>
<evidence type="ECO:0000256" key="5">
    <source>
        <dbReference type="ARBA" id="ARBA00023295"/>
    </source>
</evidence>
<keyword evidence="10" id="KW-1185">Reference proteome</keyword>
<dbReference type="GO" id="GO:0004553">
    <property type="term" value="F:hydrolase activity, hydrolyzing O-glycosyl compounds"/>
    <property type="evidence" value="ECO:0007669"/>
    <property type="project" value="InterPro"/>
</dbReference>
<feature type="signal peptide" evidence="8">
    <location>
        <begin position="1"/>
        <end position="28"/>
    </location>
</feature>
<keyword evidence="4" id="KW-0119">Carbohydrate metabolism</keyword>
<evidence type="ECO:0000256" key="4">
    <source>
        <dbReference type="ARBA" id="ARBA00023277"/>
    </source>
</evidence>
<dbReference type="PANTHER" id="PTHR43772:SF2">
    <property type="entry name" value="PUTATIVE (AFU_ORTHOLOGUE AFUA_2G04480)-RELATED"/>
    <property type="match status" value="1"/>
</dbReference>
<dbReference type="AlphaFoldDB" id="A0A1W6LJ02"/>
<dbReference type="EMBL" id="CP021023">
    <property type="protein sequence ID" value="ARN55732.1"/>
    <property type="molecule type" value="Genomic_DNA"/>
</dbReference>
<evidence type="ECO:0000256" key="6">
    <source>
        <dbReference type="PIRSR" id="PIRSR606710-1"/>
    </source>
</evidence>
<dbReference type="STRING" id="1941349.STSP1_00096"/>
<dbReference type="RefSeq" id="WP_085754463.1">
    <property type="nucleotide sequence ID" value="NZ_CP021023.1"/>
</dbReference>
<dbReference type="CDD" id="cd08991">
    <property type="entry name" value="GH43_HoAraf43-like"/>
    <property type="match status" value="1"/>
</dbReference>
<evidence type="ECO:0000313" key="9">
    <source>
        <dbReference type="EMBL" id="ARN55732.1"/>
    </source>
</evidence>
<protein>
    <submittedName>
        <fullName evidence="9">Xylosidase/arabinosidase</fullName>
    </submittedName>
</protein>
<dbReference type="KEGG" id="pbp:STSP1_00096"/>
<proteinExistence type="inferred from homology"/>
<keyword evidence="5" id="KW-0326">Glycosidase</keyword>
<feature type="active site" description="Proton acceptor" evidence="6">
    <location>
        <position position="44"/>
    </location>
</feature>
<keyword evidence="2" id="KW-0858">Xylan degradation</keyword>
<comment type="similarity">
    <text evidence="1">Belongs to the glycosyl hydrolase 43 family.</text>
</comment>
<keyword evidence="8" id="KW-0732">Signal</keyword>
<reference evidence="10" key="1">
    <citation type="submission" date="2017-04" db="EMBL/GenBank/DDBJ databases">
        <title>Comparative genomics and description of representatives of a novel lineage of planctomycetes thriving in anoxic sediments.</title>
        <authorList>
            <person name="Spring S."/>
            <person name="Bunk B."/>
            <person name="Sproer C."/>
        </authorList>
    </citation>
    <scope>NUCLEOTIDE SEQUENCE [LARGE SCALE GENOMIC DNA]</scope>
    <source>
        <strain evidence="10">ST-PulAB-D4</strain>
    </source>
</reference>
<feature type="chain" id="PRO_5013252786" evidence="8">
    <location>
        <begin position="29"/>
        <end position="868"/>
    </location>
</feature>
<evidence type="ECO:0000256" key="2">
    <source>
        <dbReference type="ARBA" id="ARBA00022651"/>
    </source>
</evidence>
<name>A0A1W6LJ02_9BACT</name>
<evidence type="ECO:0000256" key="3">
    <source>
        <dbReference type="ARBA" id="ARBA00022801"/>
    </source>
</evidence>
<feature type="site" description="Important for catalytic activity, responsible for pKa modulation of the active site Glu and correct orientation of both the proton donor and substrate" evidence="7">
    <location>
        <position position="138"/>
    </location>
</feature>
<dbReference type="PANTHER" id="PTHR43772">
    <property type="entry name" value="ENDO-1,4-BETA-XYLANASE"/>
    <property type="match status" value="1"/>
</dbReference>
<feature type="active site" description="Proton donor" evidence="6">
    <location>
        <position position="192"/>
    </location>
</feature>
<keyword evidence="2" id="KW-0624">Polysaccharide degradation</keyword>
<dbReference type="GO" id="GO:0045493">
    <property type="term" value="P:xylan catabolic process"/>
    <property type="evidence" value="ECO:0007669"/>
    <property type="project" value="UniProtKB-KW"/>
</dbReference>
<sequence length="868" mass="95235" precursor="true">MNLLIRNYSQKLLGFFAFFLLLSAALQAGETYTNPVISEIGPADPTIIKYDGKYYMYPTGDNVSYHVYTSTDLVNWTKGGRVFQPGGVNIWAPDVYYNEDDGKFYMYYTADFKIGVATSNRPDGPFIDQGIILDGFIDAHLFKDAGNYYLYFTDIGHMYVQQMSSPTQLTGEKQAILQPDQGWDQEAGWVNEGPWMLKHNGTYYLLFSGSGADTPEYAVGYATADNPMGPFTKYENNPIIERGGGVYGPGHGSVTTDDDGNLWHIYHQKQDDNVDWNRFICIDPMWFDSNGVLHSRATRGEELPAPKIDGNKPELAYWRFEEGPADAQVSHGGLEDGLFYPAVPDVTGNGNPLSVWNESFGGYVYKDQTAFDTVPLTGQANNFSVKNSGGNPGMFTGTGSFLSSVSPSEFTVQATFKLEDGGYRGIVGRDSFGSADKDTQLSAFYLQAIPNNGIAVKFCDVQGYWHDAISDIGIIETYDWNSNPSGEGVPFYSAAAVSDGEFLSLYLYNHDNPEEGYKLVAQENMLEETESTNTALTAGAGDGPDWDAGNWTVGRAMFDGGHADRAWGYIDEVRITAGDLRVTDLLQGPSPYNPETALTADMDNYVVDAYLSWNAPGTPDEPVMRDIVNECVFISSPDPQDDSLYYAGQTAMDPGNYNPSSSLAGIELDFNVSYRWAVVAIMDGCEQTFTVGQSTLADVDSNNLIGPIWSFDSIELEPGIAAQPSEIVLAEDSSATGCFSVNLNSKPMGDVQLELSEKYSRGQFTVSPQSLLFTAQNWSVGQDVCVQTVDDDMLESPLDTVPVEVSASSSEDQYYNGLTAEPFVVIIEDDECGSAGYLKADFNLDCKVGMDDFSFFAQQWLSDTLVQD</sequence>
<evidence type="ECO:0000256" key="7">
    <source>
        <dbReference type="PIRSR" id="PIRSR606710-2"/>
    </source>
</evidence>
<dbReference type="SUPFAM" id="SSF75005">
    <property type="entry name" value="Arabinanase/levansucrase/invertase"/>
    <property type="match status" value="1"/>
</dbReference>
<dbReference type="Pfam" id="PF04616">
    <property type="entry name" value="Glyco_hydro_43"/>
    <property type="match status" value="1"/>
</dbReference>
<evidence type="ECO:0000256" key="8">
    <source>
        <dbReference type="SAM" id="SignalP"/>
    </source>
</evidence>
<dbReference type="InterPro" id="IPR052176">
    <property type="entry name" value="Glycosyl_Hydrlase_43_Enz"/>
</dbReference>
<evidence type="ECO:0000256" key="1">
    <source>
        <dbReference type="ARBA" id="ARBA00009865"/>
    </source>
</evidence>
<organism evidence="9 10">
    <name type="scientific">Sedimentisphaera salicampi</name>
    <dbReference type="NCBI Taxonomy" id="1941349"/>
    <lineage>
        <taxon>Bacteria</taxon>
        <taxon>Pseudomonadati</taxon>
        <taxon>Planctomycetota</taxon>
        <taxon>Phycisphaerae</taxon>
        <taxon>Sedimentisphaerales</taxon>
        <taxon>Sedimentisphaeraceae</taxon>
        <taxon>Sedimentisphaera</taxon>
    </lineage>
</organism>
<gene>
    <name evidence="9" type="primary">xsa_1</name>
    <name evidence="9" type="ORF">STSP1_00096</name>
</gene>
<evidence type="ECO:0000313" key="10">
    <source>
        <dbReference type="Proteomes" id="UP000193334"/>
    </source>
</evidence>
<dbReference type="Proteomes" id="UP000193334">
    <property type="component" value="Chromosome"/>
</dbReference>
<dbReference type="InterPro" id="IPR006710">
    <property type="entry name" value="Glyco_hydro_43"/>
</dbReference>
<accession>A0A1W6LJ02</accession>
<dbReference type="Gene3D" id="2.115.10.20">
    <property type="entry name" value="Glycosyl hydrolase domain, family 43"/>
    <property type="match status" value="1"/>
</dbReference>